<keyword evidence="3" id="KW-1185">Reference proteome</keyword>
<accession>A0ABN0XH16</accession>
<reference evidence="2 3" key="1">
    <citation type="journal article" date="2019" name="Int. J. Syst. Evol. Microbiol.">
        <title>The Global Catalogue of Microorganisms (GCM) 10K type strain sequencing project: providing services to taxonomists for standard genome sequencing and annotation.</title>
        <authorList>
            <consortium name="The Broad Institute Genomics Platform"/>
            <consortium name="The Broad Institute Genome Sequencing Center for Infectious Disease"/>
            <person name="Wu L."/>
            <person name="Ma J."/>
        </authorList>
    </citation>
    <scope>NUCLEOTIDE SEQUENCE [LARGE SCALE GENOMIC DNA]</scope>
    <source>
        <strain evidence="2 3">JCM 13378</strain>
    </source>
</reference>
<evidence type="ECO:0000313" key="3">
    <source>
        <dbReference type="Proteomes" id="UP001501757"/>
    </source>
</evidence>
<sequence>MSIKLQCWQCGAVLSGLLLPLSRREECSTCGADLHCCKFCEFFDNRHCNEPRAEPPNDKQKANFCDYFKPTDGAYQGGYRDKRAEAKAKLAALFGDDSQSPPENTDTKPDSEKTPAELAEEKLRKLLGDG</sequence>
<evidence type="ECO:0000313" key="2">
    <source>
        <dbReference type="EMBL" id="GAA0363563.1"/>
    </source>
</evidence>
<feature type="region of interest" description="Disordered" evidence="1">
    <location>
        <begin position="90"/>
        <end position="118"/>
    </location>
</feature>
<comment type="caution">
    <text evidence="2">The sequence shown here is derived from an EMBL/GenBank/DDBJ whole genome shotgun (WGS) entry which is preliminary data.</text>
</comment>
<name>A0ABN0XH16_9ALTE</name>
<gene>
    <name evidence="2" type="ORF">GCM10009092_29970</name>
</gene>
<proteinExistence type="predicted"/>
<dbReference type="EMBL" id="BAAAEI010000017">
    <property type="protein sequence ID" value="GAA0363563.1"/>
    <property type="molecule type" value="Genomic_DNA"/>
</dbReference>
<dbReference type="Proteomes" id="UP001501757">
    <property type="component" value="Unassembled WGS sequence"/>
</dbReference>
<feature type="compositionally biased region" description="Basic and acidic residues" evidence="1">
    <location>
        <begin position="105"/>
        <end position="118"/>
    </location>
</feature>
<evidence type="ECO:0000256" key="1">
    <source>
        <dbReference type="SAM" id="MobiDB-lite"/>
    </source>
</evidence>
<dbReference type="RefSeq" id="WP_343846009.1">
    <property type="nucleotide sequence ID" value="NZ_BAAAEI010000017.1"/>
</dbReference>
<organism evidence="2 3">
    <name type="scientific">Bowmanella denitrificans</name>
    <dbReference type="NCBI Taxonomy" id="366582"/>
    <lineage>
        <taxon>Bacteria</taxon>
        <taxon>Pseudomonadati</taxon>
        <taxon>Pseudomonadota</taxon>
        <taxon>Gammaproteobacteria</taxon>
        <taxon>Alteromonadales</taxon>
        <taxon>Alteromonadaceae</taxon>
        <taxon>Bowmanella</taxon>
    </lineage>
</organism>
<protein>
    <submittedName>
        <fullName evidence="2">Uncharacterized protein</fullName>
    </submittedName>
</protein>